<dbReference type="AlphaFoldDB" id="A0A9W8MZR5"/>
<dbReference type="OrthoDB" id="2745898at2759"/>
<organism evidence="1 2">
    <name type="scientific">Agrocybe chaxingu</name>
    <dbReference type="NCBI Taxonomy" id="84603"/>
    <lineage>
        <taxon>Eukaryota</taxon>
        <taxon>Fungi</taxon>
        <taxon>Dikarya</taxon>
        <taxon>Basidiomycota</taxon>
        <taxon>Agaricomycotina</taxon>
        <taxon>Agaricomycetes</taxon>
        <taxon>Agaricomycetidae</taxon>
        <taxon>Agaricales</taxon>
        <taxon>Agaricineae</taxon>
        <taxon>Strophariaceae</taxon>
        <taxon>Agrocybe</taxon>
    </lineage>
</organism>
<reference evidence="1" key="1">
    <citation type="submission" date="2022-07" db="EMBL/GenBank/DDBJ databases">
        <title>Genome Sequence of Agrocybe chaxingu.</title>
        <authorList>
            <person name="Buettner E."/>
        </authorList>
    </citation>
    <scope>NUCLEOTIDE SEQUENCE</scope>
    <source>
        <strain evidence="1">MP-N11</strain>
    </source>
</reference>
<comment type="caution">
    <text evidence="1">The sequence shown here is derived from an EMBL/GenBank/DDBJ whole genome shotgun (WGS) entry which is preliminary data.</text>
</comment>
<evidence type="ECO:0000313" key="2">
    <source>
        <dbReference type="Proteomes" id="UP001148786"/>
    </source>
</evidence>
<sequence length="348" mass="38669">MFSLQGNRSSIFAEAARLLFSEDLTIILNALHGEDYGIETLNFHLVSHEIWPDGIASITKPILSLIASPFLRSLAITHFNNIPVDFIDNTQITRLSLKGVNFKQATVLARGRRPPIKTFSSNSRIPDAFNDTPSNSLFRELKSFLTVCETALHFANARQILAAASQTVAHVDLSAFGPVTHSELFDLSLLPNLATLHLTDGTSTSSVFPHNGRGSISFLTAILDVQGLLANLTNLTLLVHLSGDVFHDTDFSNIVASEPNSEWERLDRILTGPHYPSLAHLKFSFFFEVRFQATEQVPEPGQDFDEDTFNDLGAARVKELFPRLSKHSQIELTIDVDCWNNVSRRQNA</sequence>
<proteinExistence type="predicted"/>
<evidence type="ECO:0000313" key="1">
    <source>
        <dbReference type="EMBL" id="KAJ3515709.1"/>
    </source>
</evidence>
<name>A0A9W8MZR5_9AGAR</name>
<keyword evidence="2" id="KW-1185">Reference proteome</keyword>
<dbReference type="EMBL" id="JANKHO010000084">
    <property type="protein sequence ID" value="KAJ3515709.1"/>
    <property type="molecule type" value="Genomic_DNA"/>
</dbReference>
<gene>
    <name evidence="1" type="ORF">NLJ89_g1597</name>
</gene>
<accession>A0A9W8MZR5</accession>
<dbReference type="Proteomes" id="UP001148786">
    <property type="component" value="Unassembled WGS sequence"/>
</dbReference>
<protein>
    <submittedName>
        <fullName evidence="1">Uncharacterized protein</fullName>
    </submittedName>
</protein>